<accession>A0AAE3QSJ1</accession>
<gene>
    <name evidence="1" type="ORF">QNI16_18190</name>
</gene>
<sequence length="212" mass="24728">MFSFLFKKKTKVSYTRYPDKTWEKKIHKYIALCELVKQETSSYPIIVAFFSKTIQEVKTALENAGLEFKHLERIHGNLPNDKSILLISAELLMQTNTIKAFSSIPKNISFHFAEHYPKSSVEENYLFQLNQLPGKPTVHFYNAIEEPFFLHFGGERIIDLLTRLGVKEQEFISHKMIDNSIQNGQKKIDKKVQTEIKATSAEDWFSKNIYPF</sequence>
<protein>
    <submittedName>
        <fullName evidence="1">Uncharacterized protein</fullName>
    </submittedName>
</protein>
<organism evidence="1 2">
    <name type="scientific">Xanthocytophaga flava</name>
    <dbReference type="NCBI Taxonomy" id="3048013"/>
    <lineage>
        <taxon>Bacteria</taxon>
        <taxon>Pseudomonadati</taxon>
        <taxon>Bacteroidota</taxon>
        <taxon>Cytophagia</taxon>
        <taxon>Cytophagales</taxon>
        <taxon>Rhodocytophagaceae</taxon>
        <taxon>Xanthocytophaga</taxon>
    </lineage>
</organism>
<proteinExistence type="predicted"/>
<reference evidence="1" key="1">
    <citation type="submission" date="2023-05" db="EMBL/GenBank/DDBJ databases">
        <authorList>
            <person name="Zhang X."/>
        </authorList>
    </citation>
    <scope>NUCLEOTIDE SEQUENCE</scope>
    <source>
        <strain evidence="1">YF14B1</strain>
    </source>
</reference>
<dbReference type="EMBL" id="JASJOS010000007">
    <property type="protein sequence ID" value="MDJ1482441.1"/>
    <property type="molecule type" value="Genomic_DNA"/>
</dbReference>
<dbReference type="RefSeq" id="WP_313981573.1">
    <property type="nucleotide sequence ID" value="NZ_JASJOS010000007.1"/>
</dbReference>
<dbReference type="Gene3D" id="1.10.3060.10">
    <property type="entry name" value="Helical scaffold and wing domains of SecA"/>
    <property type="match status" value="1"/>
</dbReference>
<name>A0AAE3QSJ1_9BACT</name>
<dbReference type="Proteomes" id="UP001241110">
    <property type="component" value="Unassembled WGS sequence"/>
</dbReference>
<comment type="caution">
    <text evidence="1">The sequence shown here is derived from an EMBL/GenBank/DDBJ whole genome shotgun (WGS) entry which is preliminary data.</text>
</comment>
<evidence type="ECO:0000313" key="1">
    <source>
        <dbReference type="EMBL" id="MDJ1482441.1"/>
    </source>
</evidence>
<dbReference type="AlphaFoldDB" id="A0AAE3QSJ1"/>
<evidence type="ECO:0000313" key="2">
    <source>
        <dbReference type="Proteomes" id="UP001241110"/>
    </source>
</evidence>